<dbReference type="EMBL" id="CAADRA010005425">
    <property type="protein sequence ID" value="VFT89691.1"/>
    <property type="molecule type" value="Genomic_DNA"/>
</dbReference>
<feature type="domain" description="PX" evidence="1">
    <location>
        <begin position="45"/>
        <end position="135"/>
    </location>
</feature>
<reference evidence="2" key="2">
    <citation type="submission" date="2019-06" db="EMBL/GenBank/DDBJ databases">
        <title>Genomics analysis of Aphanomyces spp. identifies a new class of oomycete effector associated with host adaptation.</title>
        <authorList>
            <person name="Gaulin E."/>
        </authorList>
    </citation>
    <scope>NUCLEOTIDE SEQUENCE</scope>
    <source>
        <strain evidence="2">CBS 578.67</strain>
    </source>
</reference>
<dbReference type="InterPro" id="IPR036871">
    <property type="entry name" value="PX_dom_sf"/>
</dbReference>
<dbReference type="AlphaFoldDB" id="A0A485KYM5"/>
<dbReference type="EMBL" id="VJMH01005404">
    <property type="protein sequence ID" value="KAF0696378.1"/>
    <property type="molecule type" value="Genomic_DNA"/>
</dbReference>
<dbReference type="SUPFAM" id="SSF64268">
    <property type="entry name" value="PX domain"/>
    <property type="match status" value="1"/>
</dbReference>
<organism evidence="3 4">
    <name type="scientific">Aphanomyces stellatus</name>
    <dbReference type="NCBI Taxonomy" id="120398"/>
    <lineage>
        <taxon>Eukaryota</taxon>
        <taxon>Sar</taxon>
        <taxon>Stramenopiles</taxon>
        <taxon>Oomycota</taxon>
        <taxon>Saprolegniomycetes</taxon>
        <taxon>Saprolegniales</taxon>
        <taxon>Verrucalvaceae</taxon>
        <taxon>Aphanomyces</taxon>
    </lineage>
</organism>
<evidence type="ECO:0000313" key="3">
    <source>
        <dbReference type="EMBL" id="VFT89691.1"/>
    </source>
</evidence>
<reference evidence="3 4" key="1">
    <citation type="submission" date="2019-03" db="EMBL/GenBank/DDBJ databases">
        <authorList>
            <person name="Gaulin E."/>
            <person name="Dumas B."/>
        </authorList>
    </citation>
    <scope>NUCLEOTIDE SEQUENCE [LARGE SCALE GENOMIC DNA]</scope>
    <source>
        <strain evidence="3">CBS 568.67</strain>
    </source>
</reference>
<evidence type="ECO:0000259" key="1">
    <source>
        <dbReference type="Pfam" id="PF00787"/>
    </source>
</evidence>
<evidence type="ECO:0000313" key="2">
    <source>
        <dbReference type="EMBL" id="KAF0696378.1"/>
    </source>
</evidence>
<gene>
    <name evidence="3" type="primary">Aste57867_12844</name>
    <name evidence="2" type="ORF">As57867_012796</name>
    <name evidence="3" type="ORF">ASTE57867_12844</name>
</gene>
<dbReference type="GO" id="GO:0035091">
    <property type="term" value="F:phosphatidylinositol binding"/>
    <property type="evidence" value="ECO:0007669"/>
    <property type="project" value="InterPro"/>
</dbReference>
<dbReference type="Proteomes" id="UP000332933">
    <property type="component" value="Unassembled WGS sequence"/>
</dbReference>
<keyword evidence="4" id="KW-1185">Reference proteome</keyword>
<accession>A0A485KYM5</accession>
<dbReference type="OrthoDB" id="162303at2759"/>
<name>A0A485KYM5_9STRA</name>
<dbReference type="CDD" id="cd06093">
    <property type="entry name" value="PX_domain"/>
    <property type="match status" value="1"/>
</dbReference>
<dbReference type="Pfam" id="PF00787">
    <property type="entry name" value="PX"/>
    <property type="match status" value="1"/>
</dbReference>
<dbReference type="InterPro" id="IPR001683">
    <property type="entry name" value="PX_dom"/>
</dbReference>
<proteinExistence type="predicted"/>
<sequence length="210" mass="23540">MSRCILRDIHAEIIHIDLHAGNSPAYVLSVRPKSVGHVAAGLLPTHTIARTYSEWRRLYSTLLLVSSCTNCAACTCTLGACPFWTMHLILETMPFPPKVLFRRRSRRVLEGRKRGLAHFLTCILAKLQVYRPEHFEASGTVGDSASTDRRQRGCLFLHAIEAFLGMDDDAVNRQLFASVGPQNRLKLNLQGWHSDRQNLYFLNGVVAASP</sequence>
<protein>
    <submittedName>
        <fullName evidence="3">Aste57867_12844 protein</fullName>
    </submittedName>
</protein>
<evidence type="ECO:0000313" key="4">
    <source>
        <dbReference type="Proteomes" id="UP000332933"/>
    </source>
</evidence>
<dbReference type="Gene3D" id="3.30.1520.10">
    <property type="entry name" value="Phox-like domain"/>
    <property type="match status" value="1"/>
</dbReference>